<dbReference type="EMBL" id="JAGPXC010000005">
    <property type="protein sequence ID" value="KAH6652866.1"/>
    <property type="molecule type" value="Genomic_DNA"/>
</dbReference>
<organism evidence="2 3">
    <name type="scientific">Truncatella angustata</name>
    <dbReference type="NCBI Taxonomy" id="152316"/>
    <lineage>
        <taxon>Eukaryota</taxon>
        <taxon>Fungi</taxon>
        <taxon>Dikarya</taxon>
        <taxon>Ascomycota</taxon>
        <taxon>Pezizomycotina</taxon>
        <taxon>Sordariomycetes</taxon>
        <taxon>Xylariomycetidae</taxon>
        <taxon>Amphisphaeriales</taxon>
        <taxon>Sporocadaceae</taxon>
        <taxon>Truncatella</taxon>
    </lineage>
</organism>
<accession>A0A9P8UIQ9</accession>
<name>A0A9P8UIQ9_9PEZI</name>
<keyword evidence="3" id="KW-1185">Reference proteome</keyword>
<comment type="caution">
    <text evidence="2">The sequence shown here is derived from an EMBL/GenBank/DDBJ whole genome shotgun (WGS) entry which is preliminary data.</text>
</comment>
<feature type="domain" description="Protein kinase" evidence="1">
    <location>
        <begin position="159"/>
        <end position="477"/>
    </location>
</feature>
<dbReference type="RefSeq" id="XP_045957143.1">
    <property type="nucleotide sequence ID" value="XM_046102995.1"/>
</dbReference>
<reference evidence="2" key="1">
    <citation type="journal article" date="2021" name="Nat. Commun.">
        <title>Genetic determinants of endophytism in the Arabidopsis root mycobiome.</title>
        <authorList>
            <person name="Mesny F."/>
            <person name="Miyauchi S."/>
            <person name="Thiergart T."/>
            <person name="Pickel B."/>
            <person name="Atanasova L."/>
            <person name="Karlsson M."/>
            <person name="Huettel B."/>
            <person name="Barry K.W."/>
            <person name="Haridas S."/>
            <person name="Chen C."/>
            <person name="Bauer D."/>
            <person name="Andreopoulos W."/>
            <person name="Pangilinan J."/>
            <person name="LaButti K."/>
            <person name="Riley R."/>
            <person name="Lipzen A."/>
            <person name="Clum A."/>
            <person name="Drula E."/>
            <person name="Henrissat B."/>
            <person name="Kohler A."/>
            <person name="Grigoriev I.V."/>
            <person name="Martin F.M."/>
            <person name="Hacquard S."/>
        </authorList>
    </citation>
    <scope>NUCLEOTIDE SEQUENCE</scope>
    <source>
        <strain evidence="2">MPI-SDFR-AT-0073</strain>
    </source>
</reference>
<dbReference type="OrthoDB" id="5125733at2759"/>
<evidence type="ECO:0000313" key="2">
    <source>
        <dbReference type="EMBL" id="KAH6652866.1"/>
    </source>
</evidence>
<dbReference type="GO" id="GO:0005524">
    <property type="term" value="F:ATP binding"/>
    <property type="evidence" value="ECO:0007669"/>
    <property type="project" value="InterPro"/>
</dbReference>
<dbReference type="CDD" id="cd00180">
    <property type="entry name" value="PKc"/>
    <property type="match status" value="1"/>
</dbReference>
<dbReference type="GeneID" id="70131887"/>
<dbReference type="AlphaFoldDB" id="A0A9P8UIQ9"/>
<gene>
    <name evidence="2" type="ORF">BKA67DRAFT_567760</name>
</gene>
<dbReference type="InterPro" id="IPR011009">
    <property type="entry name" value="Kinase-like_dom_sf"/>
</dbReference>
<dbReference type="Pfam" id="PF00069">
    <property type="entry name" value="Pkinase"/>
    <property type="match status" value="1"/>
</dbReference>
<evidence type="ECO:0000259" key="1">
    <source>
        <dbReference type="PROSITE" id="PS50011"/>
    </source>
</evidence>
<dbReference type="Proteomes" id="UP000758603">
    <property type="component" value="Unassembled WGS sequence"/>
</dbReference>
<dbReference type="PROSITE" id="PS50011">
    <property type="entry name" value="PROTEIN_KINASE_DOM"/>
    <property type="match status" value="1"/>
</dbReference>
<dbReference type="PANTHER" id="PTHR24359:SF1">
    <property type="entry name" value="INHIBITOR OF NUCLEAR FACTOR KAPPA-B KINASE EPSILON SUBUNIT HOMOLOG 1-RELATED"/>
    <property type="match status" value="1"/>
</dbReference>
<keyword evidence="2" id="KW-0808">Transferase</keyword>
<dbReference type="GO" id="GO:0004674">
    <property type="term" value="F:protein serine/threonine kinase activity"/>
    <property type="evidence" value="ECO:0007669"/>
    <property type="project" value="TreeGrafter"/>
</dbReference>
<evidence type="ECO:0000313" key="3">
    <source>
        <dbReference type="Proteomes" id="UP000758603"/>
    </source>
</evidence>
<dbReference type="InterPro" id="IPR000719">
    <property type="entry name" value="Prot_kinase_dom"/>
</dbReference>
<proteinExistence type="predicted"/>
<dbReference type="Gene3D" id="1.10.510.10">
    <property type="entry name" value="Transferase(Phosphotransferase) domain 1"/>
    <property type="match status" value="1"/>
</dbReference>
<dbReference type="PANTHER" id="PTHR24359">
    <property type="entry name" value="SERINE/THREONINE-PROTEIN KINASE SBK1"/>
    <property type="match status" value="1"/>
</dbReference>
<protein>
    <submittedName>
        <fullName evidence="2">Kinase-like domain-containing protein</fullName>
    </submittedName>
</protein>
<dbReference type="SMART" id="SM00220">
    <property type="entry name" value="S_TKc"/>
    <property type="match status" value="1"/>
</dbReference>
<sequence length="548" mass="61757">MEAFVESAIDHQDFLPQGSFQSLVTPERVKDVFDFSAGKNGISPKLVNFVVQKARRLFAILAMTGTEILPALESLRQYNFTDEDLPISRDTINDNCDITNTDRKCSHLPPFSVFHKPPWDRLTLLRFYNEQWKFLAPVFPNDCRNQQLSIKCILPFIKAPLGGERKSSFFSDVYQVKIHPSHQDVHFPTGTNNTLMALKEFRPASEMPGDSKTFSLFHREAEILGNLARFQNNNLVPFGGSFSRGDRHYVLFPWADGGNLREFWLDHDSRPLTRELMSEVLQQLTGLVDALCLIHEQNCRHGDLKPENILRFIDKDTRLGVLKISDLGVAKHHRELTTLRSEPTQTRIGTVAYEAPEAVLSLDKARSRLYDVWSMGCIFLEFSIWLLDGRDGLRDFTRDMMGQGAYYHIQPRDQGGLQAEVHAAVQRRLEGFMQHEAWTEGTSLGDLVRVVANRMLVVALPQAASLNKRSASPVPWVSADGSIGDHGVALTISPEASFIDDSAPSISNSAPDVHINTRADACTLKTCLKQICNRAQEDSEYLLPLHVI</sequence>
<keyword evidence="2" id="KW-0418">Kinase</keyword>
<dbReference type="SUPFAM" id="SSF56112">
    <property type="entry name" value="Protein kinase-like (PK-like)"/>
    <property type="match status" value="1"/>
</dbReference>